<dbReference type="GO" id="GO:0016887">
    <property type="term" value="F:ATP hydrolysis activity"/>
    <property type="evidence" value="ECO:0007669"/>
    <property type="project" value="InterPro"/>
</dbReference>
<name>A0A4Q7MFX5_9MICO</name>
<dbReference type="InterPro" id="IPR027417">
    <property type="entry name" value="P-loop_NTPase"/>
</dbReference>
<comment type="caution">
    <text evidence="6">The sequence shown here is derived from an EMBL/GenBank/DDBJ whole genome shotgun (WGS) entry which is preliminary data.</text>
</comment>
<dbReference type="CDD" id="cd03257">
    <property type="entry name" value="ABC_NikE_OppD_transporters"/>
    <property type="match status" value="1"/>
</dbReference>
<dbReference type="GO" id="GO:0005524">
    <property type="term" value="F:ATP binding"/>
    <property type="evidence" value="ECO:0007669"/>
    <property type="project" value="UniProtKB-KW"/>
</dbReference>
<accession>A0A4Q7MFX5</accession>
<evidence type="ECO:0000256" key="4">
    <source>
        <dbReference type="ARBA" id="ARBA00022840"/>
    </source>
</evidence>
<evidence type="ECO:0000256" key="3">
    <source>
        <dbReference type="ARBA" id="ARBA00022741"/>
    </source>
</evidence>
<evidence type="ECO:0000313" key="6">
    <source>
        <dbReference type="EMBL" id="RZS66477.1"/>
    </source>
</evidence>
<evidence type="ECO:0000256" key="1">
    <source>
        <dbReference type="ARBA" id="ARBA00005417"/>
    </source>
</evidence>
<dbReference type="PROSITE" id="PS00211">
    <property type="entry name" value="ABC_TRANSPORTER_1"/>
    <property type="match status" value="1"/>
</dbReference>
<evidence type="ECO:0000313" key="7">
    <source>
        <dbReference type="Proteomes" id="UP000293289"/>
    </source>
</evidence>
<dbReference type="SMART" id="SM00382">
    <property type="entry name" value="AAA"/>
    <property type="match status" value="1"/>
</dbReference>
<proteinExistence type="inferred from homology"/>
<dbReference type="PROSITE" id="PS50893">
    <property type="entry name" value="ABC_TRANSPORTER_2"/>
    <property type="match status" value="1"/>
</dbReference>
<dbReference type="RefSeq" id="WP_242609544.1">
    <property type="nucleotide sequence ID" value="NZ_SGWY01000002.1"/>
</dbReference>
<dbReference type="Gene3D" id="3.40.50.300">
    <property type="entry name" value="P-loop containing nucleotide triphosphate hydrolases"/>
    <property type="match status" value="1"/>
</dbReference>
<feature type="domain" description="ABC transporter" evidence="5">
    <location>
        <begin position="10"/>
        <end position="269"/>
    </location>
</feature>
<dbReference type="SUPFAM" id="SSF52540">
    <property type="entry name" value="P-loop containing nucleoside triphosphate hydrolases"/>
    <property type="match status" value="1"/>
</dbReference>
<keyword evidence="2" id="KW-0813">Transport</keyword>
<dbReference type="EMBL" id="SGWY01000002">
    <property type="protein sequence ID" value="RZS66477.1"/>
    <property type="molecule type" value="Genomic_DNA"/>
</dbReference>
<dbReference type="PANTHER" id="PTHR43776">
    <property type="entry name" value="TRANSPORT ATP-BINDING PROTEIN"/>
    <property type="match status" value="1"/>
</dbReference>
<gene>
    <name evidence="6" type="ORF">EV187_2213</name>
</gene>
<dbReference type="Pfam" id="PF00005">
    <property type="entry name" value="ABC_tran"/>
    <property type="match status" value="1"/>
</dbReference>
<dbReference type="InterPro" id="IPR003593">
    <property type="entry name" value="AAA+_ATPase"/>
</dbReference>
<reference evidence="6 7" key="1">
    <citation type="submission" date="2019-02" db="EMBL/GenBank/DDBJ databases">
        <title>Genomic Encyclopedia of Type Strains, Phase IV (KMG-IV): sequencing the most valuable type-strain genomes for metagenomic binning, comparative biology and taxonomic classification.</title>
        <authorList>
            <person name="Goeker M."/>
        </authorList>
    </citation>
    <scope>NUCLEOTIDE SEQUENCE [LARGE SCALE GENOMIC DNA]</scope>
    <source>
        <strain evidence="6 7">DSM 43045</strain>
    </source>
</reference>
<comment type="similarity">
    <text evidence="1">Belongs to the ABC transporter superfamily.</text>
</comment>
<sequence>MRSAAHGFPIVLSDLTLEYPPHGASPAHVALHGLSLTIQPGEVLGLLGSAGSGKSTLAKVLSGVAFEPRAGGDVRPVITGGEANVLGRRLRTLTRRKVPEFRFHVGYLPQDAAATLPPDRTVAEIVGEPILERDRRYNRRALQTRVATMIDAVRLPLGMLDKYPYQLSGGQRQRVALARALVLGPSLLIADEPTAGIDLTVRDAVAQLIGELRDREHHSFSALIISHDLPVLRRTADRIAVLDRGELAALGTIDEVFHDPGHPYVMALAGALDAGHAVIDDLEDGPGA</sequence>
<evidence type="ECO:0000256" key="2">
    <source>
        <dbReference type="ARBA" id="ARBA00022448"/>
    </source>
</evidence>
<dbReference type="PANTHER" id="PTHR43776:SF7">
    <property type="entry name" value="D,D-DIPEPTIDE TRANSPORT ATP-BINDING PROTEIN DDPF-RELATED"/>
    <property type="match status" value="1"/>
</dbReference>
<dbReference type="InterPro" id="IPR003439">
    <property type="entry name" value="ABC_transporter-like_ATP-bd"/>
</dbReference>
<protein>
    <submittedName>
        <fullName evidence="6">ABC-type dipeptide/oligopeptide/nickel transport system ATPase component</fullName>
    </submittedName>
</protein>
<keyword evidence="7" id="KW-1185">Reference proteome</keyword>
<dbReference type="InterPro" id="IPR050319">
    <property type="entry name" value="ABC_transp_ATP-bind"/>
</dbReference>
<keyword evidence="3" id="KW-0547">Nucleotide-binding</keyword>
<dbReference type="Proteomes" id="UP000293289">
    <property type="component" value="Unassembled WGS sequence"/>
</dbReference>
<keyword evidence="4" id="KW-0067">ATP-binding</keyword>
<evidence type="ECO:0000259" key="5">
    <source>
        <dbReference type="PROSITE" id="PS50893"/>
    </source>
</evidence>
<organism evidence="6 7">
    <name type="scientific">Agromyces ramosus</name>
    <dbReference type="NCBI Taxonomy" id="33879"/>
    <lineage>
        <taxon>Bacteria</taxon>
        <taxon>Bacillati</taxon>
        <taxon>Actinomycetota</taxon>
        <taxon>Actinomycetes</taxon>
        <taxon>Micrococcales</taxon>
        <taxon>Microbacteriaceae</taxon>
        <taxon>Agromyces</taxon>
    </lineage>
</organism>
<dbReference type="InterPro" id="IPR017871">
    <property type="entry name" value="ABC_transporter-like_CS"/>
</dbReference>
<dbReference type="GO" id="GO:0055085">
    <property type="term" value="P:transmembrane transport"/>
    <property type="evidence" value="ECO:0007669"/>
    <property type="project" value="UniProtKB-ARBA"/>
</dbReference>
<dbReference type="AlphaFoldDB" id="A0A4Q7MFX5"/>